<dbReference type="InterPro" id="IPR036514">
    <property type="entry name" value="SGNH_hydro_sf"/>
</dbReference>
<comment type="caution">
    <text evidence="5">The sequence shown here is derived from an EMBL/GenBank/DDBJ whole genome shotgun (WGS) entry which is preliminary data.</text>
</comment>
<dbReference type="InterPro" id="IPR005181">
    <property type="entry name" value="SASA"/>
</dbReference>
<organism evidence="5 6">
    <name type="scientific">Novipirellula aureliae</name>
    <dbReference type="NCBI Taxonomy" id="2527966"/>
    <lineage>
        <taxon>Bacteria</taxon>
        <taxon>Pseudomonadati</taxon>
        <taxon>Planctomycetota</taxon>
        <taxon>Planctomycetia</taxon>
        <taxon>Pirellulales</taxon>
        <taxon>Pirellulaceae</taxon>
        <taxon>Novipirellula</taxon>
    </lineage>
</organism>
<keyword evidence="3" id="KW-0732">Signal</keyword>
<dbReference type="Pfam" id="PF03629">
    <property type="entry name" value="SASA"/>
    <property type="match status" value="1"/>
</dbReference>
<evidence type="ECO:0000259" key="4">
    <source>
        <dbReference type="Pfam" id="PF03629"/>
    </source>
</evidence>
<dbReference type="EMBL" id="SJPY01000007">
    <property type="protein sequence ID" value="TWU37865.1"/>
    <property type="molecule type" value="Genomic_DNA"/>
</dbReference>
<feature type="signal peptide" evidence="3">
    <location>
        <begin position="1"/>
        <end position="27"/>
    </location>
</feature>
<dbReference type="AlphaFoldDB" id="A0A5C6DNT3"/>
<feature type="region of interest" description="Disordered" evidence="2">
    <location>
        <begin position="498"/>
        <end position="519"/>
    </location>
</feature>
<evidence type="ECO:0000256" key="3">
    <source>
        <dbReference type="SAM" id="SignalP"/>
    </source>
</evidence>
<name>A0A5C6DNT3_9BACT</name>
<sequence length="519" mass="57674" precursor="true">MTIIRPLCIVALFLTCFAPLTYGQRQATVEEQRQQGLLQKQSDDKTPALRLAGVFGSKMVLQQQTDAPIWGMAKPGEPVWVSGSWNQAISKTTANASGRWQTTLKTPAAGDTPYNVVVKAGSDTVKLDDVLIGEVWICSGQSNMQWKMRGFGPTYFGEAVAKANQPTIRYCEVPQALALEAQDDVQTRWSVCNPKTVLTYSAVAYFFANRLQKDLNVPIGLISTNWGGSPAEAWVREEIIASDFPEFDETRKQYPALMKEFGVVHARSAKMPKGIKHGLPSVLYNNMIHPLVPFAFRGVIWYQGESNVEKPAQYQKLFPALIESWREEWNQGDFPFYFVQIAPFKYGYTKVPAALLREAQLKTLSVPNTGMVVTMDIGDETNIHPKEKRPVGERLALIALARDYGRKGLVYSGPIYKGHQIVSDQIQIQFQHVGSGLASRDGKPLSHFTIAGKDNVFVPAEAVIQGDSIFVHSDQVQHPTNVRFAWGNADRPNLMNREGLPASSFRTDNLSTHLGNGIE</sequence>
<dbReference type="SUPFAM" id="SSF52266">
    <property type="entry name" value="SGNH hydrolase"/>
    <property type="match status" value="1"/>
</dbReference>
<evidence type="ECO:0000256" key="1">
    <source>
        <dbReference type="ARBA" id="ARBA00022801"/>
    </source>
</evidence>
<feature type="compositionally biased region" description="Polar residues" evidence="2">
    <location>
        <begin position="504"/>
        <end position="519"/>
    </location>
</feature>
<keyword evidence="1" id="KW-0378">Hydrolase</keyword>
<feature type="domain" description="Sialate O-acetylesterase" evidence="4">
    <location>
        <begin position="134"/>
        <end position="396"/>
    </location>
</feature>
<dbReference type="Gene3D" id="3.40.50.1110">
    <property type="entry name" value="SGNH hydrolase"/>
    <property type="match status" value="1"/>
</dbReference>
<dbReference type="GO" id="GO:0005975">
    <property type="term" value="P:carbohydrate metabolic process"/>
    <property type="evidence" value="ECO:0007669"/>
    <property type="project" value="TreeGrafter"/>
</dbReference>
<protein>
    <recommendedName>
        <fullName evidence="4">Sialate O-acetylesterase domain-containing protein</fullName>
    </recommendedName>
</protein>
<keyword evidence="6" id="KW-1185">Reference proteome</keyword>
<evidence type="ECO:0000313" key="6">
    <source>
        <dbReference type="Proteomes" id="UP000315471"/>
    </source>
</evidence>
<evidence type="ECO:0000256" key="2">
    <source>
        <dbReference type="SAM" id="MobiDB-lite"/>
    </source>
</evidence>
<accession>A0A5C6DNT3</accession>
<dbReference type="PANTHER" id="PTHR22901">
    <property type="entry name" value="SIALATE O-ACETYLESTERASE"/>
    <property type="match status" value="1"/>
</dbReference>
<proteinExistence type="predicted"/>
<dbReference type="OrthoDB" id="9795554at2"/>
<dbReference type="RefSeq" id="WP_146601788.1">
    <property type="nucleotide sequence ID" value="NZ_SJPY01000007.1"/>
</dbReference>
<evidence type="ECO:0000313" key="5">
    <source>
        <dbReference type="EMBL" id="TWU37865.1"/>
    </source>
</evidence>
<reference evidence="5 6" key="1">
    <citation type="submission" date="2019-02" db="EMBL/GenBank/DDBJ databases">
        <title>Deep-cultivation of Planctomycetes and their phenomic and genomic characterization uncovers novel biology.</title>
        <authorList>
            <person name="Wiegand S."/>
            <person name="Jogler M."/>
            <person name="Boedeker C."/>
            <person name="Pinto D."/>
            <person name="Vollmers J."/>
            <person name="Rivas-Marin E."/>
            <person name="Kohn T."/>
            <person name="Peeters S.H."/>
            <person name="Heuer A."/>
            <person name="Rast P."/>
            <person name="Oberbeckmann S."/>
            <person name="Bunk B."/>
            <person name="Jeske O."/>
            <person name="Meyerdierks A."/>
            <person name="Storesund J.E."/>
            <person name="Kallscheuer N."/>
            <person name="Luecker S."/>
            <person name="Lage O.M."/>
            <person name="Pohl T."/>
            <person name="Merkel B.J."/>
            <person name="Hornburger P."/>
            <person name="Mueller R.-W."/>
            <person name="Bruemmer F."/>
            <person name="Labrenz M."/>
            <person name="Spormann A.M."/>
            <person name="Op Den Camp H."/>
            <person name="Overmann J."/>
            <person name="Amann R."/>
            <person name="Jetten M.S.M."/>
            <person name="Mascher T."/>
            <person name="Medema M.H."/>
            <person name="Devos D.P."/>
            <person name="Kaster A.-K."/>
            <person name="Ovreas L."/>
            <person name="Rohde M."/>
            <person name="Galperin M.Y."/>
            <person name="Jogler C."/>
        </authorList>
    </citation>
    <scope>NUCLEOTIDE SEQUENCE [LARGE SCALE GENOMIC DNA]</scope>
    <source>
        <strain evidence="5 6">Q31b</strain>
    </source>
</reference>
<feature type="chain" id="PRO_5022696019" description="Sialate O-acetylesterase domain-containing protein" evidence="3">
    <location>
        <begin position="28"/>
        <end position="519"/>
    </location>
</feature>
<dbReference type="InterPro" id="IPR039329">
    <property type="entry name" value="SIAE"/>
</dbReference>
<dbReference type="Proteomes" id="UP000315471">
    <property type="component" value="Unassembled WGS sequence"/>
</dbReference>
<dbReference type="PANTHER" id="PTHR22901:SF0">
    <property type="entry name" value="SIALATE O-ACETYLESTERASE"/>
    <property type="match status" value="1"/>
</dbReference>
<dbReference type="GO" id="GO:0001681">
    <property type="term" value="F:sialate O-acetylesterase activity"/>
    <property type="evidence" value="ECO:0007669"/>
    <property type="project" value="InterPro"/>
</dbReference>
<gene>
    <name evidence="5" type="ORF">Q31b_46540</name>
</gene>